<dbReference type="KEGG" id="scm:SCHCO_02628062"/>
<feature type="region of interest" description="Disordered" evidence="1">
    <location>
        <begin position="704"/>
        <end position="742"/>
    </location>
</feature>
<evidence type="ECO:0000313" key="4">
    <source>
        <dbReference type="Proteomes" id="UP000007431"/>
    </source>
</evidence>
<reference evidence="3 4" key="1">
    <citation type="journal article" date="2010" name="Nat. Biotechnol.">
        <title>Genome sequence of the model mushroom Schizophyllum commune.</title>
        <authorList>
            <person name="Ohm R.A."/>
            <person name="de Jong J.F."/>
            <person name="Lugones L.G."/>
            <person name="Aerts A."/>
            <person name="Kothe E."/>
            <person name="Stajich J.E."/>
            <person name="de Vries R.P."/>
            <person name="Record E."/>
            <person name="Levasseur A."/>
            <person name="Baker S.E."/>
            <person name="Bartholomew K.A."/>
            <person name="Coutinho P.M."/>
            <person name="Erdmann S."/>
            <person name="Fowler T.J."/>
            <person name="Gathman A.C."/>
            <person name="Lombard V."/>
            <person name="Henrissat B."/>
            <person name="Knabe N."/>
            <person name="Kuees U."/>
            <person name="Lilly W.W."/>
            <person name="Lindquist E."/>
            <person name="Lucas S."/>
            <person name="Magnuson J.K."/>
            <person name="Piumi F."/>
            <person name="Raudaskoski M."/>
            <person name="Salamov A."/>
            <person name="Schmutz J."/>
            <person name="Schwarze F.W.M.R."/>
            <person name="vanKuyk P.A."/>
            <person name="Horton J.S."/>
            <person name="Grigoriev I.V."/>
            <person name="Woesten H.A.B."/>
        </authorList>
    </citation>
    <scope>NUCLEOTIDE SEQUENCE [LARGE SCALE GENOMIC DNA]</scope>
    <source>
        <strain evidence="4">H4-8 / FGSC 9210</strain>
    </source>
</reference>
<accession>D8Q671</accession>
<dbReference type="Proteomes" id="UP000007431">
    <property type="component" value="Unassembled WGS sequence"/>
</dbReference>
<evidence type="ECO:0000256" key="1">
    <source>
        <dbReference type="SAM" id="MobiDB-lite"/>
    </source>
</evidence>
<keyword evidence="4" id="KW-1185">Reference proteome</keyword>
<dbReference type="InParanoid" id="D8Q671"/>
<dbReference type="OrthoDB" id="192148at2759"/>
<dbReference type="InterPro" id="IPR007111">
    <property type="entry name" value="NACHT_NTPase"/>
</dbReference>
<sequence>MSDHGAENDLQALLDFGRRVCVPTQVVEDISDLPYLATIARVAQWSFDSIPLVRATHDARVQIAEALLIVLGNLLDIIRTAEVALTPSELQLLTRVVSAVESVYAKLREFLPGAQALDDDRILEWSDCKYLVADIISETEAEETLDDRRLGSLEECQKRIQQTAEDLVNIVKNRRPESSRQITIVDKVTDEALLAKRCEYLLPSVPAHTLDRLRPREHIARSIARSTGPVYHCVLGSAGVGKTTFVRTLLRDPQVVERYAYRRFYVACDDARSVDDVVTMICAQLGCMRRGRWRRLLPRPALLVLDGLDGLTTSPRHTLSLESFLSRCCRTQGLSLIVTLRGPRRPRNIPWTTPLLPPLGNLSLREAEQLCRWKAPLLTPDQVQELFGLCDGHVMGLTLLATSASYEGFSRCMDRWRARARREHIDAAPALDVIIAFAIRSLHYTNPMPDPRLRRRKADYPLILLELASLLPTGLSHRVAEELPVYETAKPRTWSGYAPDACYDASLNGNTDYLPDMVYLRAREAKLVHMGFARREGDHLVVPPTVRAHIMAARPEVEVEPIALSTFDLPSLVRYADWLPMGDTLLRIGELLLGARHLALHAMEEAEVVEEAVGCAIDTAYIGAATGWRVSDFITNDTVRRAVEDEGNPRLHVRYLLCLSRVVRGEGDAVLRAMEIAREEEMPSCEALCHIRLAERICDAAAASIGSSSRTPQPPPLSRPPTPQNARPPSRTVPPRPTPGEHADYLSRAASHALDAIPLAHEGYDSNAEFHAFQILATIRIHQRRPHLALSSLLAALHVAPFSQNVVLEARALARVAWVKFLIGDGKAALKISRGVVKRLMALGADPVEERCQLAEILLGCGHFDEAKRVASRVLGRRNGSRRARVARAHARVVLVKVASACTGIPDAEGAAKELAKAYAVCVREGNERGALACKVVGAQLVVRTARSAEETEHGRQLLLQCLEHRAMWAEVHALLGEMVLSGIPTLRGTARMPATADAQPSLATAHTHCILSLAAGFLECNMRWVCAALRRLASVWCRDDPAEYTLDIGHSERLDTASSLLLASLSGFEWTGMAHERAEAMLEMGDVLWAQSSRDDARHWWQRAWDAFSACGLHHGAARCRERLRRVGLEHFDTVDGSNPALPDDKSIVRQCREAIVASLRADHRAHIRGVKVANPVGPPVWVKFGDVSLSEARTQHYVAQVVSRNRGDAPVRVPAVYRFFQDGGRGYIVMDFVDGSVCTRSDAQAIATAVSFLITIPAPADQRSPGPIGGGPICHDFFIDRKSPVTYPTVELLTAHINGILRHQSKKARVNLVPEVQEHGLRLCLSDTNRENFMSVICLRSTQSTQAAALGQAAASLVKYQSNMIGEYISVVSLALALSLSLSHSLALALCTLSGG</sequence>
<dbReference type="HOGENOM" id="CLU_254497_0_0_1"/>
<dbReference type="Pfam" id="PF05729">
    <property type="entry name" value="NACHT"/>
    <property type="match status" value="1"/>
</dbReference>
<dbReference type="VEuPathDB" id="FungiDB:SCHCODRAFT_02628062"/>
<dbReference type="SUPFAM" id="SSF52540">
    <property type="entry name" value="P-loop containing nucleoside triphosphate hydrolases"/>
    <property type="match status" value="1"/>
</dbReference>
<dbReference type="EMBL" id="GL377307">
    <property type="protein sequence ID" value="EFI96586.1"/>
    <property type="molecule type" value="Genomic_DNA"/>
</dbReference>
<gene>
    <name evidence="3" type="ORF">SCHCODRAFT_110064</name>
</gene>
<dbReference type="InterPro" id="IPR027417">
    <property type="entry name" value="P-loop_NTPase"/>
</dbReference>
<dbReference type="Gene3D" id="1.25.40.10">
    <property type="entry name" value="Tetratricopeptide repeat domain"/>
    <property type="match status" value="1"/>
</dbReference>
<dbReference type="VEuPathDB" id="FungiDB:SCHCODRAFT_02310144"/>
<proteinExistence type="predicted"/>
<protein>
    <recommendedName>
        <fullName evidence="2">NACHT domain-containing protein</fullName>
    </recommendedName>
</protein>
<dbReference type="SUPFAM" id="SSF48452">
    <property type="entry name" value="TPR-like"/>
    <property type="match status" value="1"/>
</dbReference>
<dbReference type="GeneID" id="9586989"/>
<feature type="domain" description="NACHT" evidence="2">
    <location>
        <begin position="233"/>
        <end position="344"/>
    </location>
</feature>
<dbReference type="STRING" id="578458.D8Q671"/>
<dbReference type="Gene3D" id="3.40.50.300">
    <property type="entry name" value="P-loop containing nucleotide triphosphate hydrolases"/>
    <property type="match status" value="1"/>
</dbReference>
<name>D8Q671_SCHCM</name>
<evidence type="ECO:0000259" key="2">
    <source>
        <dbReference type="Pfam" id="PF05729"/>
    </source>
</evidence>
<feature type="non-terminal residue" evidence="3">
    <location>
        <position position="1398"/>
    </location>
</feature>
<evidence type="ECO:0000313" key="3">
    <source>
        <dbReference type="EMBL" id="EFI96586.1"/>
    </source>
</evidence>
<organism evidence="4">
    <name type="scientific">Schizophyllum commune (strain H4-8 / FGSC 9210)</name>
    <name type="common">Split gill fungus</name>
    <dbReference type="NCBI Taxonomy" id="578458"/>
    <lineage>
        <taxon>Eukaryota</taxon>
        <taxon>Fungi</taxon>
        <taxon>Dikarya</taxon>
        <taxon>Basidiomycota</taxon>
        <taxon>Agaricomycotina</taxon>
        <taxon>Agaricomycetes</taxon>
        <taxon>Agaricomycetidae</taxon>
        <taxon>Agaricales</taxon>
        <taxon>Schizophyllaceae</taxon>
        <taxon>Schizophyllum</taxon>
    </lineage>
</organism>
<dbReference type="InterPro" id="IPR011990">
    <property type="entry name" value="TPR-like_helical_dom_sf"/>
</dbReference>
<feature type="compositionally biased region" description="Pro residues" evidence="1">
    <location>
        <begin position="712"/>
        <end position="723"/>
    </location>
</feature>